<organism evidence="1 2">
    <name type="scientific">Bifidobacterium adolescentis</name>
    <dbReference type="NCBI Taxonomy" id="1680"/>
    <lineage>
        <taxon>Bacteria</taxon>
        <taxon>Bacillati</taxon>
        <taxon>Actinomycetota</taxon>
        <taxon>Actinomycetes</taxon>
        <taxon>Bifidobacteriales</taxon>
        <taxon>Bifidobacteriaceae</taxon>
        <taxon>Bifidobacterium</taxon>
    </lineage>
</organism>
<dbReference type="RefSeq" id="WP_159140634.1">
    <property type="nucleotide sequence ID" value="NZ_CP047129.1"/>
</dbReference>
<name>A0A6I6QZ68_BIFAD</name>
<evidence type="ECO:0000313" key="1">
    <source>
        <dbReference type="EMBL" id="QHB62735.1"/>
    </source>
</evidence>
<dbReference type="Proteomes" id="UP000464884">
    <property type="component" value="Chromosome"/>
</dbReference>
<evidence type="ECO:0000313" key="2">
    <source>
        <dbReference type="Proteomes" id="UP000464884"/>
    </source>
</evidence>
<proteinExistence type="predicted"/>
<dbReference type="AlphaFoldDB" id="A0A6I6QZ68"/>
<gene>
    <name evidence="1" type="ORF">F3K97_05265</name>
</gene>
<sequence>MRHAKPSRRYARRRVAGILLEPDRSTSLWRNRMGRLYLAAPHGRTSLVLASSARLKAPDSMAWGLYHEADQPGVSWLNGPDGLVRLEIRPASLIDAYGPWVRLNPRIGARM</sequence>
<reference evidence="1 2" key="1">
    <citation type="submission" date="2019-12" db="EMBL/GenBank/DDBJ databases">
        <title>Draft Genome Sequence of Bifidobacterium adolescentis ZJ2.</title>
        <authorList>
            <person name="Jin Z."/>
        </authorList>
    </citation>
    <scope>NUCLEOTIDE SEQUENCE [LARGE SCALE GENOMIC DNA]</scope>
    <source>
        <strain evidence="1 2">ZJ2</strain>
    </source>
</reference>
<accession>A0A6I6QZ68</accession>
<dbReference type="EMBL" id="CP047129">
    <property type="protein sequence ID" value="QHB62735.1"/>
    <property type="molecule type" value="Genomic_DNA"/>
</dbReference>
<protein>
    <submittedName>
        <fullName evidence="1">Uncharacterized protein</fullName>
    </submittedName>
</protein>